<evidence type="ECO:0000313" key="4">
    <source>
        <dbReference type="Proteomes" id="UP000620559"/>
    </source>
</evidence>
<dbReference type="Gene3D" id="1.20.120.20">
    <property type="entry name" value="Apolipoprotein"/>
    <property type="match status" value="1"/>
</dbReference>
<keyword evidence="4" id="KW-1185">Reference proteome</keyword>
<keyword evidence="2" id="KW-0812">Transmembrane</keyword>
<keyword evidence="2" id="KW-0472">Membrane</keyword>
<reference evidence="3" key="1">
    <citation type="submission" date="2020-10" db="EMBL/GenBank/DDBJ databases">
        <authorList>
            <person name="Castelo-Branco R."/>
            <person name="Eusebio N."/>
            <person name="Adriana R."/>
            <person name="Vieira A."/>
            <person name="Brugerolle De Fraissinette N."/>
            <person name="Rezende De Castro R."/>
            <person name="Schneider M.P."/>
            <person name="Vasconcelos V."/>
            <person name="Leao P.N."/>
        </authorList>
    </citation>
    <scope>NUCLEOTIDE SEQUENCE</scope>
    <source>
        <strain evidence="3">LEGE 06105</strain>
    </source>
</reference>
<gene>
    <name evidence="3" type="ORF">IQ247_06085</name>
</gene>
<dbReference type="Proteomes" id="UP000620559">
    <property type="component" value="Unassembled WGS sequence"/>
</dbReference>
<dbReference type="RefSeq" id="WP_193918064.1">
    <property type="nucleotide sequence ID" value="NZ_JADEWL010000012.1"/>
</dbReference>
<comment type="caution">
    <text evidence="3">The sequence shown here is derived from an EMBL/GenBank/DDBJ whole genome shotgun (WGS) entry which is preliminary data.</text>
</comment>
<dbReference type="AlphaFoldDB" id="A0A8J7JZD1"/>
<proteinExistence type="predicted"/>
<feature type="compositionally biased region" description="Polar residues" evidence="1">
    <location>
        <begin position="221"/>
        <end position="236"/>
    </location>
</feature>
<accession>A0A8J7JZD1</accession>
<keyword evidence="2" id="KW-1133">Transmembrane helix</keyword>
<feature type="transmembrane region" description="Helical" evidence="2">
    <location>
        <begin position="267"/>
        <end position="286"/>
    </location>
</feature>
<sequence length="426" mass="45257">MSENKQPIDECEEKPDHNQAGADRTGSSGIGGGLVGVAIGGLLGRRVGGIFGAVVGATAGGLVGRGTAVCVNRTVKSIENAANSVSETVNHNVNSVGTVLKDTIQEIKPSVISVLDAVKDTVDEVKPSVVGTANNVAEGVNYSIHGVNNVVDTVKDTVDEVKPSVIDVVDTVVNTVKDTIEEIKLSVDSDEDTTKDTENQAKSCDRDNSDLDQKSVVTEPPLTTQATKLENKNIQPTPEELETDNQKTAQQFEPEKPQRIEFQIGKIPTLIGAIIGAVAFISLGSISGFSPKENYEVITLRQPASNQSLTSTGEIADGWIFIGNINNTSTPAFSGKSLVKGSQSTDSPIVPSVGTIVTVNVEPGLTLRENVPQKPNFSYQEQKVLDVLQPPEKLKILKVEFITSSRTTKPVTSVWAKVYRCGSGCY</sequence>
<evidence type="ECO:0000313" key="3">
    <source>
        <dbReference type="EMBL" id="MBE9212281.1"/>
    </source>
</evidence>
<organism evidence="3 4">
    <name type="scientific">Plectonema cf. radiosum LEGE 06105</name>
    <dbReference type="NCBI Taxonomy" id="945769"/>
    <lineage>
        <taxon>Bacteria</taxon>
        <taxon>Bacillati</taxon>
        <taxon>Cyanobacteriota</taxon>
        <taxon>Cyanophyceae</taxon>
        <taxon>Oscillatoriophycideae</taxon>
        <taxon>Oscillatoriales</taxon>
        <taxon>Microcoleaceae</taxon>
        <taxon>Plectonema</taxon>
    </lineage>
</organism>
<protein>
    <recommendedName>
        <fullName evidence="5">Glycine zipper 2TM domain-containing protein</fullName>
    </recommendedName>
</protein>
<evidence type="ECO:0000256" key="1">
    <source>
        <dbReference type="SAM" id="MobiDB-lite"/>
    </source>
</evidence>
<dbReference type="EMBL" id="JADEWL010000012">
    <property type="protein sequence ID" value="MBE9212281.1"/>
    <property type="molecule type" value="Genomic_DNA"/>
</dbReference>
<feature type="region of interest" description="Disordered" evidence="1">
    <location>
        <begin position="188"/>
        <end position="253"/>
    </location>
</feature>
<evidence type="ECO:0000256" key="2">
    <source>
        <dbReference type="SAM" id="Phobius"/>
    </source>
</evidence>
<name>A0A8J7JZD1_9CYAN</name>
<feature type="region of interest" description="Disordered" evidence="1">
    <location>
        <begin position="1"/>
        <end position="27"/>
    </location>
</feature>
<feature type="compositionally biased region" description="Basic and acidic residues" evidence="1">
    <location>
        <begin position="188"/>
        <end position="213"/>
    </location>
</feature>
<evidence type="ECO:0008006" key="5">
    <source>
        <dbReference type="Google" id="ProtNLM"/>
    </source>
</evidence>